<dbReference type="CDD" id="cd09204">
    <property type="entry name" value="PLDc_N_DEXD_b2"/>
    <property type="match status" value="1"/>
</dbReference>
<gene>
    <name evidence="3" type="ORF">CWR45_13905</name>
</gene>
<dbReference type="EMBL" id="PIOD01000016">
    <property type="protein sequence ID" value="RDW16717.1"/>
    <property type="molecule type" value="Genomic_DNA"/>
</dbReference>
<dbReference type="CDD" id="cd18032">
    <property type="entry name" value="DEXHc_RE_I_III_res"/>
    <property type="match status" value="1"/>
</dbReference>
<dbReference type="Gene3D" id="3.30.870.10">
    <property type="entry name" value="Endonuclease Chain A"/>
    <property type="match status" value="1"/>
</dbReference>
<dbReference type="Proteomes" id="UP000256520">
    <property type="component" value="Unassembled WGS sequence"/>
</dbReference>
<dbReference type="InterPro" id="IPR050742">
    <property type="entry name" value="Helicase_Restrict-Modif_Enz"/>
</dbReference>
<dbReference type="InterPro" id="IPR058403">
    <property type="entry name" value="DUF8090"/>
</dbReference>
<dbReference type="SUPFAM" id="SSF52540">
    <property type="entry name" value="P-loop containing nucleoside triphosphate hydrolases"/>
    <property type="match status" value="1"/>
</dbReference>
<dbReference type="RefSeq" id="WP_115750472.1">
    <property type="nucleotide sequence ID" value="NZ_PIOD01000016.1"/>
</dbReference>
<dbReference type="GO" id="GO:0005524">
    <property type="term" value="F:ATP binding"/>
    <property type="evidence" value="ECO:0007669"/>
    <property type="project" value="InterPro"/>
</dbReference>
<feature type="domain" description="Helicase C-terminal" evidence="2">
    <location>
        <begin position="442"/>
        <end position="592"/>
    </location>
</feature>
<evidence type="ECO:0000313" key="3">
    <source>
        <dbReference type="EMBL" id="RDW16717.1"/>
    </source>
</evidence>
<evidence type="ECO:0000259" key="1">
    <source>
        <dbReference type="PROSITE" id="PS51192"/>
    </source>
</evidence>
<dbReference type="Gene3D" id="3.40.50.300">
    <property type="entry name" value="P-loop containing nucleotide triphosphate hydrolases"/>
    <property type="match status" value="2"/>
</dbReference>
<dbReference type="Pfam" id="PF13091">
    <property type="entry name" value="PLDc_2"/>
    <property type="match status" value="1"/>
</dbReference>
<feature type="domain" description="Helicase ATP-binding" evidence="1">
    <location>
        <begin position="239"/>
        <end position="391"/>
    </location>
</feature>
<keyword evidence="4" id="KW-1185">Reference proteome</keyword>
<dbReference type="InterPro" id="IPR001650">
    <property type="entry name" value="Helicase_C-like"/>
</dbReference>
<dbReference type="SMART" id="SM00487">
    <property type="entry name" value="DEXDc"/>
    <property type="match status" value="1"/>
</dbReference>
<evidence type="ECO:0000313" key="4">
    <source>
        <dbReference type="Proteomes" id="UP000256520"/>
    </source>
</evidence>
<protein>
    <submittedName>
        <fullName evidence="3">DUF3427 domain-containing protein</fullName>
    </submittedName>
</protein>
<dbReference type="GO" id="GO:0003677">
    <property type="term" value="F:DNA binding"/>
    <property type="evidence" value="ECO:0007669"/>
    <property type="project" value="InterPro"/>
</dbReference>
<dbReference type="Pfam" id="PF11907">
    <property type="entry name" value="DUF3427"/>
    <property type="match status" value="1"/>
</dbReference>
<proteinExistence type="predicted"/>
<name>A0A3D8PMH3_9BACI</name>
<dbReference type="CDD" id="cd18799">
    <property type="entry name" value="SF2_C_EcoAI-like"/>
    <property type="match status" value="1"/>
</dbReference>
<sequence length="967" mass="111194">MEDFIQNLKTSLHKGFIDKKHAKSSRYTPKLLVNNPRQNENVLTSILEELESCNSFIFSVAFITESGLATLKSYLLDLKRKGINGRILTSTFLNFNQPKVFKELLKITNVEVRLTDIEGFHSKGYIFGHEDYYSLIVGSSNLTAHALKVNHEWNVKLTSHEDGEVIHHFNSQFEEVWKEAQPLTDAWISKYESTYTPGEFNKTEKVIELPAQYNANPLEEALQIKPNKMQQAALKQIQAVRDAGHDKGLVISATGTGKTYLSAFDVRRFAPKKMLFIVHREQILNKAKSDFQRIMGGQTKDFGVLSGSNKQTNARYLFATIQTISKQETLSQFDPQEFDYILIDEVHKAGAKSYLNVINYFKPKFLMGMTATPERTDDFNIYELFDYHIAYEIRLQEALEEDMLCPFHYFGVTDLEYDGEIIDDATILSNLVTEERVSHIIDKINYYGFSGGSVRGLMFCSRKEEAIKLSAALNERGLRTVALTGDHSQEERIHQVDRLENGAIDYILTVDIFNEGIDIPSINQVVMLRQTQSSIIFIQQLGRGLRKHDTKDFVTIIDFIGNYKNNYLIPVALSGDKSQNKDNIRRHTTETSYIKGVSTVNFEEIAKKQIFKSINNSNLTAMKILKDAYVELKNRIGKIPYFYDFVKNHSIDPVVIADKYKNYYQFLLKMKEEIPTLNVYENSVLTMLSLEILDGKRKHEIILLNLLLQNEKVNYADYLEELKKSGCLVDDATLNSVHRVLDLSFFTQADQGKYGGKPSVIWLDDNKHVSFNDEIRENLNSNPYFKHLVNDVLQSAMKKSKAYQSNKPLTLYEKYSRKDACKLLNWHNDESSTMYGYKPKHQTCPIFVTYHKNDEVEASVDYGDEFISPEILKWYTRSNRTLESGEVEKIINAEENNSDIHIFMKKDDDEGSGFYYLGEAIPDKQTVEQDKMKDKKGKEIPVVHMNMVMEQPIDSKLYHYIVNGVDG</sequence>
<dbReference type="Pfam" id="PF04851">
    <property type="entry name" value="ResIII"/>
    <property type="match status" value="1"/>
</dbReference>
<dbReference type="PANTHER" id="PTHR47396:SF1">
    <property type="entry name" value="ATP-DEPENDENT HELICASE IRC3-RELATED"/>
    <property type="match status" value="1"/>
</dbReference>
<dbReference type="InterPro" id="IPR006935">
    <property type="entry name" value="Helicase/UvrB_N"/>
</dbReference>
<dbReference type="AlphaFoldDB" id="A0A3D8PMH3"/>
<dbReference type="GO" id="GO:0016787">
    <property type="term" value="F:hydrolase activity"/>
    <property type="evidence" value="ECO:0007669"/>
    <property type="project" value="InterPro"/>
</dbReference>
<dbReference type="Pfam" id="PF26350">
    <property type="entry name" value="DUF8090"/>
    <property type="match status" value="1"/>
</dbReference>
<dbReference type="GO" id="GO:0005829">
    <property type="term" value="C:cytosol"/>
    <property type="evidence" value="ECO:0007669"/>
    <property type="project" value="TreeGrafter"/>
</dbReference>
<dbReference type="OrthoDB" id="9802848at2"/>
<reference evidence="4" key="1">
    <citation type="submission" date="2017-11" db="EMBL/GenBank/DDBJ databases">
        <authorList>
            <person name="Zhu W."/>
        </authorList>
    </citation>
    <scope>NUCLEOTIDE SEQUENCE [LARGE SCALE GENOMIC DNA]</scope>
    <source>
        <strain evidence="4">CAU 1051</strain>
    </source>
</reference>
<accession>A0A3D8PMH3</accession>
<dbReference type="InterPro" id="IPR014001">
    <property type="entry name" value="Helicase_ATP-bd"/>
</dbReference>
<dbReference type="InterPro" id="IPR021835">
    <property type="entry name" value="DUF3427"/>
</dbReference>
<organism evidence="3 4">
    <name type="scientific">Oceanobacillus chungangensis</name>
    <dbReference type="NCBI Taxonomy" id="1229152"/>
    <lineage>
        <taxon>Bacteria</taxon>
        <taxon>Bacillati</taxon>
        <taxon>Bacillota</taxon>
        <taxon>Bacilli</taxon>
        <taxon>Bacillales</taxon>
        <taxon>Bacillaceae</taxon>
        <taxon>Oceanobacillus</taxon>
    </lineage>
</organism>
<evidence type="ECO:0000259" key="2">
    <source>
        <dbReference type="PROSITE" id="PS51194"/>
    </source>
</evidence>
<dbReference type="InterPro" id="IPR027417">
    <property type="entry name" value="P-loop_NTPase"/>
</dbReference>
<dbReference type="SUPFAM" id="SSF56024">
    <property type="entry name" value="Phospholipase D/nuclease"/>
    <property type="match status" value="1"/>
</dbReference>
<dbReference type="Pfam" id="PF00271">
    <property type="entry name" value="Helicase_C"/>
    <property type="match status" value="1"/>
</dbReference>
<comment type="caution">
    <text evidence="3">The sequence shown here is derived from an EMBL/GenBank/DDBJ whole genome shotgun (WGS) entry which is preliminary data.</text>
</comment>
<dbReference type="PANTHER" id="PTHR47396">
    <property type="entry name" value="TYPE I RESTRICTION ENZYME ECOKI R PROTEIN"/>
    <property type="match status" value="1"/>
</dbReference>
<dbReference type="SMART" id="SM00490">
    <property type="entry name" value="HELICc"/>
    <property type="match status" value="1"/>
</dbReference>
<dbReference type="InterPro" id="IPR025202">
    <property type="entry name" value="PLD-like_dom"/>
</dbReference>
<dbReference type="PROSITE" id="PS51194">
    <property type="entry name" value="HELICASE_CTER"/>
    <property type="match status" value="1"/>
</dbReference>
<dbReference type="PROSITE" id="PS51192">
    <property type="entry name" value="HELICASE_ATP_BIND_1"/>
    <property type="match status" value="1"/>
</dbReference>